<dbReference type="CDD" id="cd00170">
    <property type="entry name" value="SEC14"/>
    <property type="match status" value="1"/>
</dbReference>
<evidence type="ECO:0000259" key="7">
    <source>
        <dbReference type="PROSITE" id="PS50191"/>
    </source>
</evidence>
<gene>
    <name evidence="8" type="ORF">RND81_06G229400</name>
</gene>
<dbReference type="SUPFAM" id="SSF52087">
    <property type="entry name" value="CRAL/TRIO domain"/>
    <property type="match status" value="1"/>
</dbReference>
<evidence type="ECO:0000313" key="9">
    <source>
        <dbReference type="Proteomes" id="UP001443914"/>
    </source>
</evidence>
<dbReference type="GO" id="GO:0005886">
    <property type="term" value="C:plasma membrane"/>
    <property type="evidence" value="ECO:0007669"/>
    <property type="project" value="UniProtKB-SubCell"/>
</dbReference>
<name>A0AAW1KE80_SAPOF</name>
<accession>A0AAW1KE80</accession>
<evidence type="ECO:0000256" key="2">
    <source>
        <dbReference type="ARBA" id="ARBA00004395"/>
    </source>
</evidence>
<comment type="subcellular location">
    <subcellularLocation>
        <location evidence="1">Cell membrane</location>
        <topology evidence="1">Peripheral membrane protein</topology>
    </subcellularLocation>
    <subcellularLocation>
        <location evidence="2">Golgi apparatus membrane</location>
        <topology evidence="2">Peripheral membrane protein</topology>
    </subcellularLocation>
</comment>
<keyword evidence="3" id="KW-0813">Transport</keyword>
<reference evidence="8" key="1">
    <citation type="submission" date="2024-03" db="EMBL/GenBank/DDBJ databases">
        <title>WGS assembly of Saponaria officinalis var. Norfolk2.</title>
        <authorList>
            <person name="Jenkins J."/>
            <person name="Shu S."/>
            <person name="Grimwood J."/>
            <person name="Barry K."/>
            <person name="Goodstein D."/>
            <person name="Schmutz J."/>
            <person name="Leebens-Mack J."/>
            <person name="Osbourn A."/>
        </authorList>
    </citation>
    <scope>NUCLEOTIDE SEQUENCE [LARGE SCALE GENOMIC DNA]</scope>
    <source>
        <strain evidence="8">JIC</strain>
    </source>
</reference>
<protein>
    <recommendedName>
        <fullName evidence="7">CRAL-TRIO domain-containing protein</fullName>
    </recommendedName>
</protein>
<comment type="similarity">
    <text evidence="5">Belongs to the SFH family.</text>
</comment>
<feature type="domain" description="CRAL-TRIO" evidence="7">
    <location>
        <begin position="172"/>
        <end position="346"/>
    </location>
</feature>
<dbReference type="Gene3D" id="1.10.8.20">
    <property type="entry name" value="N-terminal domain of phosphatidylinositol transfer protein sec14p"/>
    <property type="match status" value="1"/>
</dbReference>
<dbReference type="Proteomes" id="UP001443914">
    <property type="component" value="Unassembled WGS sequence"/>
</dbReference>
<comment type="caution">
    <text evidence="8">The sequence shown here is derived from an EMBL/GenBank/DDBJ whole genome shotgun (WGS) entry which is preliminary data.</text>
</comment>
<keyword evidence="4" id="KW-0333">Golgi apparatus</keyword>
<dbReference type="EMBL" id="JBDFQZ010000006">
    <property type="protein sequence ID" value="KAK9716382.1"/>
    <property type="molecule type" value="Genomic_DNA"/>
</dbReference>
<dbReference type="SUPFAM" id="SSF46938">
    <property type="entry name" value="CRAL/TRIO N-terminal domain"/>
    <property type="match status" value="1"/>
</dbReference>
<proteinExistence type="inferred from homology"/>
<dbReference type="PANTHER" id="PTHR45657:SF50">
    <property type="entry name" value="PHOSPHATIDYLINOSITOL_PHOSPHATIDYLCHOLINE TRANSFER PROTEIN SFH11"/>
    <property type="match status" value="1"/>
</dbReference>
<evidence type="ECO:0000256" key="4">
    <source>
        <dbReference type="ARBA" id="ARBA00023034"/>
    </source>
</evidence>
<keyword evidence="3" id="KW-0653">Protein transport</keyword>
<evidence type="ECO:0000256" key="1">
    <source>
        <dbReference type="ARBA" id="ARBA00004202"/>
    </source>
</evidence>
<dbReference type="PROSITE" id="PS50191">
    <property type="entry name" value="CRAL_TRIO"/>
    <property type="match status" value="1"/>
</dbReference>
<dbReference type="InterPro" id="IPR036273">
    <property type="entry name" value="CRAL/TRIO_N_dom_sf"/>
</dbReference>
<sequence>MQKLEESMQNHVTKSIIRYSSYKAYNKKVSYFNSSYYYILNLLLSPSPIKYHHCLYQGQKSRKCRMRTSSLKYLHTLSKQVWRGKSSAEEEDGFDGKVRNPKDEEAVQLLRDSLFLEHPQLPSILIDFHTLLRFLRMRDYDILKAKDSFLKYLKWREEFGVDAIFKEFKFEEYEEVQKYYPHGFHGVDRYGRPIYIERMGMLDVEALLKVTTTERLLKHHVYEQEKTARLRFPACTILASKQIASTTAIIDVKGLGASSLTKSTRYLFTEFQKIASNYYPETLNCLFIINAGSSFKILWKALKTFLDARTSSKIQVLRSNFRSKLVELIDPSNLPAFLGGECTCSARGGCMLSDKGPWNDPEILQRLESSKIKDDGDFATIEEAWLSAQSTPDQRCMQWGKEVAETPLSKTINQLEVTAEAANNKIRGVEAALEETKQVMESFVQQINDLKMNLKNSANLKN</sequence>
<dbReference type="GO" id="GO:0015031">
    <property type="term" value="P:protein transport"/>
    <property type="evidence" value="ECO:0007669"/>
    <property type="project" value="UniProtKB-KW"/>
</dbReference>
<feature type="coiled-coil region" evidence="6">
    <location>
        <begin position="412"/>
        <end position="453"/>
    </location>
</feature>
<dbReference type="InterPro" id="IPR036865">
    <property type="entry name" value="CRAL-TRIO_dom_sf"/>
</dbReference>
<evidence type="ECO:0000256" key="5">
    <source>
        <dbReference type="ARBA" id="ARBA00038020"/>
    </source>
</evidence>
<dbReference type="InterPro" id="IPR001251">
    <property type="entry name" value="CRAL-TRIO_dom"/>
</dbReference>
<dbReference type="Pfam" id="PF00650">
    <property type="entry name" value="CRAL_TRIO"/>
    <property type="match status" value="1"/>
</dbReference>
<keyword evidence="6" id="KW-0175">Coiled coil</keyword>
<evidence type="ECO:0000313" key="8">
    <source>
        <dbReference type="EMBL" id="KAK9716382.1"/>
    </source>
</evidence>
<dbReference type="SMART" id="SM00516">
    <property type="entry name" value="SEC14"/>
    <property type="match status" value="1"/>
</dbReference>
<dbReference type="InterPro" id="IPR051026">
    <property type="entry name" value="PI/PC_transfer"/>
</dbReference>
<dbReference type="GO" id="GO:0000139">
    <property type="term" value="C:Golgi membrane"/>
    <property type="evidence" value="ECO:0007669"/>
    <property type="project" value="UniProtKB-SubCell"/>
</dbReference>
<dbReference type="PANTHER" id="PTHR45657">
    <property type="entry name" value="CRAL-TRIO DOMAIN-CONTAINING PROTEIN YKL091C-RELATED"/>
    <property type="match status" value="1"/>
</dbReference>
<evidence type="ECO:0000256" key="3">
    <source>
        <dbReference type="ARBA" id="ARBA00022927"/>
    </source>
</evidence>
<dbReference type="Gene3D" id="3.40.525.10">
    <property type="entry name" value="CRAL-TRIO lipid binding domain"/>
    <property type="match status" value="1"/>
</dbReference>
<evidence type="ECO:0000256" key="6">
    <source>
        <dbReference type="SAM" id="Coils"/>
    </source>
</evidence>
<organism evidence="8 9">
    <name type="scientific">Saponaria officinalis</name>
    <name type="common">Common soapwort</name>
    <name type="synonym">Lychnis saponaria</name>
    <dbReference type="NCBI Taxonomy" id="3572"/>
    <lineage>
        <taxon>Eukaryota</taxon>
        <taxon>Viridiplantae</taxon>
        <taxon>Streptophyta</taxon>
        <taxon>Embryophyta</taxon>
        <taxon>Tracheophyta</taxon>
        <taxon>Spermatophyta</taxon>
        <taxon>Magnoliopsida</taxon>
        <taxon>eudicotyledons</taxon>
        <taxon>Gunneridae</taxon>
        <taxon>Pentapetalae</taxon>
        <taxon>Caryophyllales</taxon>
        <taxon>Caryophyllaceae</taxon>
        <taxon>Caryophylleae</taxon>
        <taxon>Saponaria</taxon>
    </lineage>
</organism>
<dbReference type="AlphaFoldDB" id="A0AAW1KE80"/>
<keyword evidence="9" id="KW-1185">Reference proteome</keyword>